<proteinExistence type="predicted"/>
<dbReference type="PANTHER" id="PTHR36840:SF1">
    <property type="entry name" value="BLL5714 PROTEIN"/>
    <property type="match status" value="1"/>
</dbReference>
<feature type="transmembrane region" description="Helical" evidence="1">
    <location>
        <begin position="12"/>
        <end position="31"/>
    </location>
</feature>
<dbReference type="PATRIC" id="fig|1423758.3.peg.525"/>
<accession>I7KGR4</accession>
<feature type="transmembrane region" description="Helical" evidence="1">
    <location>
        <begin position="315"/>
        <end position="339"/>
    </location>
</feature>
<dbReference type="RefSeq" id="WP_008470240.1">
    <property type="nucleotide sequence ID" value="NZ_AYZP01000011.1"/>
</dbReference>
<dbReference type="PANTHER" id="PTHR36840">
    <property type="entry name" value="BLL5714 PROTEIN"/>
    <property type="match status" value="1"/>
</dbReference>
<evidence type="ECO:0000313" key="3">
    <source>
        <dbReference type="Proteomes" id="UP000009320"/>
    </source>
</evidence>
<feature type="transmembrane region" description="Helical" evidence="1">
    <location>
        <begin position="102"/>
        <end position="123"/>
    </location>
</feature>
<keyword evidence="1" id="KW-1133">Transmembrane helix</keyword>
<dbReference type="eggNOG" id="COG4292">
    <property type="taxonomic scope" value="Bacteria"/>
</dbReference>
<feature type="transmembrane region" description="Helical" evidence="1">
    <location>
        <begin position="43"/>
        <end position="63"/>
    </location>
</feature>
<gene>
    <name evidence="2" type="ORF">BN55_08140</name>
</gene>
<evidence type="ECO:0000313" key="2">
    <source>
        <dbReference type="EMBL" id="CCI81465.1"/>
    </source>
</evidence>
<feature type="transmembrane region" description="Helical" evidence="1">
    <location>
        <begin position="220"/>
        <end position="239"/>
    </location>
</feature>
<dbReference type="Pfam" id="PF06772">
    <property type="entry name" value="LtrA"/>
    <property type="match status" value="1"/>
</dbReference>
<dbReference type="InterPro" id="IPR010640">
    <property type="entry name" value="Low_temperature_requirement_A"/>
</dbReference>
<feature type="transmembrane region" description="Helical" evidence="1">
    <location>
        <begin position="197"/>
        <end position="214"/>
    </location>
</feature>
<keyword evidence="1" id="KW-0472">Membrane</keyword>
<dbReference type="STRING" id="1423758.FC41_GL000519"/>
<feature type="transmembrane region" description="Helical" evidence="1">
    <location>
        <begin position="135"/>
        <end position="154"/>
    </location>
</feature>
<feature type="transmembrane region" description="Helical" evidence="1">
    <location>
        <begin position="345"/>
        <end position="364"/>
    </location>
</feature>
<name>I7KGR4_9LACO</name>
<dbReference type="AlphaFoldDB" id="I7KGR4"/>
<protein>
    <submittedName>
        <fullName evidence="2">Low temperature requirement protein LtrA</fullName>
    </submittedName>
</protein>
<keyword evidence="1" id="KW-0812">Transmembrane</keyword>
<evidence type="ECO:0000256" key="1">
    <source>
        <dbReference type="SAM" id="Phobius"/>
    </source>
</evidence>
<dbReference type="GeneID" id="82846732"/>
<dbReference type="Proteomes" id="UP000009320">
    <property type="component" value="Unassembled WGS sequence"/>
</dbReference>
<reference evidence="2 3" key="1">
    <citation type="submission" date="2012-06" db="EMBL/GenBank/DDBJ databases">
        <title>Draft Genome Sequence of Lactobacillus hominis Strain CRBIP 24.179T, isolated from human intestine.</title>
        <authorList>
            <person name="Cousin S."/>
            <person name="Ma L."/>
            <person name="Bizet C."/>
            <person name="Loux V."/>
            <person name="Bouchier C."/>
            <person name="Clermont D."/>
            <person name="Creno S."/>
        </authorList>
    </citation>
    <scope>NUCLEOTIDE SEQUENCE [LARGE SCALE GENOMIC DNA]</scope>
    <source>
        <strain evidence="3">CRBIP 24.179T</strain>
    </source>
</reference>
<feature type="transmembrane region" description="Helical" evidence="1">
    <location>
        <begin position="75"/>
        <end position="90"/>
    </location>
</feature>
<feature type="transmembrane region" description="Helical" evidence="1">
    <location>
        <begin position="284"/>
        <end position="303"/>
    </location>
</feature>
<organism evidence="2 3">
    <name type="scientific">Lactobacillus hominis DSM 23910 = CRBIP 24.179</name>
    <dbReference type="NCBI Taxonomy" id="1423758"/>
    <lineage>
        <taxon>Bacteria</taxon>
        <taxon>Bacillati</taxon>
        <taxon>Bacillota</taxon>
        <taxon>Bacilli</taxon>
        <taxon>Lactobacillales</taxon>
        <taxon>Lactobacillaceae</taxon>
        <taxon>Lactobacillus</taxon>
    </lineage>
</organism>
<feature type="transmembrane region" description="Helical" evidence="1">
    <location>
        <begin position="259"/>
        <end position="278"/>
    </location>
</feature>
<comment type="caution">
    <text evidence="2">The sequence shown here is derived from an EMBL/GenBank/DDBJ whole genome shotgun (WGS) entry which is preliminary data.</text>
</comment>
<sequence>MLKQVKHVSKIALFYDLVFVYMISKTTEILHHLEHGLVSPTSFFFFTLIVLIFINSWMIQTIFTNRYGKGSWGEIAFYFADMMIILYMSNSFDTNNITEMRILFISAGLLSLTLCLHYFINYFQVNKKIDKKISQTYFIILLIRAISLIIGGILDNAPGLIIALIGIMISWLAPVLTKKEGLQHPIIFAHLLERLNLLVIIIFGETIIGVAEYFKVNTFNFYSILIFLAVAFLFFTYALQFDQLLEENQPHASGDLLIYLHYLIIFSISLITVGFKFINEKEASSYFAVLCLYVGISLFYLGLSLASKYNKVRFSLSAGVIVAISVLTLGGCLICLYLPDFKVISITTCLITFLNALILVHHFLPGIKKGILS</sequence>
<keyword evidence="3" id="KW-1185">Reference proteome</keyword>
<dbReference type="OrthoDB" id="9798526at2"/>
<dbReference type="EMBL" id="CAKE01000003">
    <property type="protein sequence ID" value="CCI81465.1"/>
    <property type="molecule type" value="Genomic_DNA"/>
</dbReference>